<evidence type="ECO:0000256" key="11">
    <source>
        <dbReference type="ARBA" id="ARBA00023292"/>
    </source>
</evidence>
<dbReference type="SMART" id="SM00423">
    <property type="entry name" value="PSI"/>
    <property type="match status" value="3"/>
</dbReference>
<keyword evidence="10" id="KW-0325">Glycoprotein</keyword>
<evidence type="ECO:0000259" key="17">
    <source>
        <dbReference type="PROSITE" id="PS50027"/>
    </source>
</evidence>
<feature type="disulfide bond" evidence="12">
    <location>
        <begin position="144"/>
        <end position="154"/>
    </location>
</feature>
<dbReference type="SMART" id="SM00180">
    <property type="entry name" value="EGF_Lam"/>
    <property type="match status" value="1"/>
</dbReference>
<evidence type="ECO:0000256" key="3">
    <source>
        <dbReference type="ARBA" id="ARBA00022536"/>
    </source>
</evidence>
<dbReference type="CDD" id="cd00055">
    <property type="entry name" value="EGF_Lam"/>
    <property type="match status" value="2"/>
</dbReference>
<dbReference type="SUPFAM" id="SSF50965">
    <property type="entry name" value="Galactose oxidase, central domain"/>
    <property type="match status" value="1"/>
</dbReference>
<evidence type="ECO:0000259" key="16">
    <source>
        <dbReference type="PROSITE" id="PS50026"/>
    </source>
</evidence>
<evidence type="ECO:0000256" key="1">
    <source>
        <dbReference type="ARBA" id="ARBA00004167"/>
    </source>
</evidence>
<evidence type="ECO:0008006" key="20">
    <source>
        <dbReference type="Google" id="ProtNLM"/>
    </source>
</evidence>
<evidence type="ECO:0000256" key="9">
    <source>
        <dbReference type="ARBA" id="ARBA00023157"/>
    </source>
</evidence>
<name>F6QQX7_CIOIN</name>
<dbReference type="SUPFAM" id="SSF49854">
    <property type="entry name" value="Spermadhesin, CUB domain"/>
    <property type="match status" value="1"/>
</dbReference>
<dbReference type="Ensembl" id="ENSCINT00000013249.3">
    <property type="protein sequence ID" value="ENSCINP00000013249.3"/>
    <property type="gene ID" value="ENSCING00000006426.3"/>
</dbReference>
<dbReference type="InterPro" id="IPR035914">
    <property type="entry name" value="Sperma_CUB_dom_sf"/>
</dbReference>
<feature type="disulfide bond" evidence="13">
    <location>
        <begin position="856"/>
        <end position="865"/>
    </location>
</feature>
<evidence type="ECO:0000256" key="6">
    <source>
        <dbReference type="ARBA" id="ARBA00022737"/>
    </source>
</evidence>
<dbReference type="GO" id="GO:0016020">
    <property type="term" value="C:membrane"/>
    <property type="evidence" value="ECO:0007669"/>
    <property type="project" value="UniProtKB-SubCell"/>
</dbReference>
<feature type="disulfide bond" evidence="12">
    <location>
        <begin position="169"/>
        <end position="178"/>
    </location>
</feature>
<evidence type="ECO:0000256" key="7">
    <source>
        <dbReference type="ARBA" id="ARBA00022989"/>
    </source>
</evidence>
<evidence type="ECO:0000256" key="2">
    <source>
        <dbReference type="ARBA" id="ARBA00022441"/>
    </source>
</evidence>
<dbReference type="InterPro" id="IPR051568">
    <property type="entry name" value="LZTR1/Attractin"/>
</dbReference>
<keyword evidence="9 12" id="KW-1015">Disulfide bond</keyword>
<evidence type="ECO:0000256" key="12">
    <source>
        <dbReference type="PROSITE-ProRule" id="PRU00076"/>
    </source>
</evidence>
<keyword evidence="6" id="KW-0677">Repeat</keyword>
<dbReference type="InterPro" id="IPR000742">
    <property type="entry name" value="EGF"/>
</dbReference>
<feature type="domain" description="Laminin EGF-like" evidence="17">
    <location>
        <begin position="839"/>
        <end position="884"/>
    </location>
</feature>
<keyword evidence="19" id="KW-1185">Reference proteome</keyword>
<evidence type="ECO:0000256" key="10">
    <source>
        <dbReference type="ARBA" id="ARBA00023180"/>
    </source>
</evidence>
<keyword evidence="4 14" id="KW-0812">Transmembrane</keyword>
<feature type="domain" description="CUB" evidence="15">
    <location>
        <begin position="25"/>
        <end position="142"/>
    </location>
</feature>
<dbReference type="PROSITE" id="PS00022">
    <property type="entry name" value="EGF_1"/>
    <property type="match status" value="1"/>
</dbReference>
<keyword evidence="11 13" id="KW-0424">Laminin EGF-like domain</keyword>
<reference evidence="18" key="4">
    <citation type="submission" date="2025-09" db="UniProtKB">
        <authorList>
            <consortium name="Ensembl"/>
        </authorList>
    </citation>
    <scope>IDENTIFICATION</scope>
</reference>
<dbReference type="Pfam" id="PF24972">
    <property type="entry name" value="GBD_ATRN"/>
    <property type="match status" value="1"/>
</dbReference>
<reference evidence="18" key="3">
    <citation type="submission" date="2025-08" db="UniProtKB">
        <authorList>
            <consortium name="Ensembl"/>
        </authorList>
    </citation>
    <scope>IDENTIFICATION</scope>
</reference>
<dbReference type="Pfam" id="PF24981">
    <property type="entry name" value="Beta-prop_ATRN-LZTR1"/>
    <property type="match status" value="1"/>
</dbReference>
<dbReference type="OMA" id="MNGCPSD"/>
<evidence type="ECO:0000313" key="19">
    <source>
        <dbReference type="Proteomes" id="UP000008144"/>
    </source>
</evidence>
<evidence type="ECO:0000259" key="15">
    <source>
        <dbReference type="PROSITE" id="PS01180"/>
    </source>
</evidence>
<dbReference type="InterPro" id="IPR056863">
    <property type="entry name" value="LMN_ATRN_NET-like_EGF"/>
</dbReference>
<dbReference type="PROSITE" id="PS01186">
    <property type="entry name" value="EGF_2"/>
    <property type="match status" value="1"/>
</dbReference>
<organism evidence="18 19">
    <name type="scientific">Ciona intestinalis</name>
    <name type="common">Transparent sea squirt</name>
    <name type="synonym">Ascidia intestinalis</name>
    <dbReference type="NCBI Taxonomy" id="7719"/>
    <lineage>
        <taxon>Eukaryota</taxon>
        <taxon>Metazoa</taxon>
        <taxon>Chordata</taxon>
        <taxon>Tunicata</taxon>
        <taxon>Ascidiacea</taxon>
        <taxon>Phlebobranchia</taxon>
        <taxon>Cionidae</taxon>
        <taxon>Ciona</taxon>
    </lineage>
</organism>
<dbReference type="SMART" id="SM00042">
    <property type="entry name" value="CUB"/>
    <property type="match status" value="1"/>
</dbReference>
<protein>
    <recommendedName>
        <fullName evidence="20">CUB domain-containing protein</fullName>
    </recommendedName>
</protein>
<evidence type="ECO:0000256" key="5">
    <source>
        <dbReference type="ARBA" id="ARBA00022729"/>
    </source>
</evidence>
<keyword evidence="7 14" id="KW-1133">Transmembrane helix</keyword>
<dbReference type="SMART" id="SM00181">
    <property type="entry name" value="EGF"/>
    <property type="match status" value="5"/>
</dbReference>
<dbReference type="SUPFAM" id="SSF57196">
    <property type="entry name" value="EGF/Laminin"/>
    <property type="match status" value="1"/>
</dbReference>
<comment type="subcellular location">
    <subcellularLocation>
        <location evidence="1">Membrane</location>
        <topology evidence="1">Single-pass membrane protein</topology>
    </subcellularLocation>
</comment>
<dbReference type="AlphaFoldDB" id="F6QQX7"/>
<reference evidence="19" key="1">
    <citation type="journal article" date="2002" name="Science">
        <title>The draft genome of Ciona intestinalis: insights into chordate and vertebrate origins.</title>
        <authorList>
            <person name="Dehal P."/>
            <person name="Satou Y."/>
            <person name="Campbell R.K."/>
            <person name="Chapman J."/>
            <person name="Degnan B."/>
            <person name="De Tomaso A."/>
            <person name="Davidson B."/>
            <person name="Di Gregorio A."/>
            <person name="Gelpke M."/>
            <person name="Goodstein D.M."/>
            <person name="Harafuji N."/>
            <person name="Hastings K.E."/>
            <person name="Ho I."/>
            <person name="Hotta K."/>
            <person name="Huang W."/>
            <person name="Kawashima T."/>
            <person name="Lemaire P."/>
            <person name="Martinez D."/>
            <person name="Meinertzhagen I.A."/>
            <person name="Necula S."/>
            <person name="Nonaka M."/>
            <person name="Putnam N."/>
            <person name="Rash S."/>
            <person name="Saiga H."/>
            <person name="Satake M."/>
            <person name="Terry A."/>
            <person name="Yamada L."/>
            <person name="Wang H.G."/>
            <person name="Awazu S."/>
            <person name="Azumi K."/>
            <person name="Boore J."/>
            <person name="Branno M."/>
            <person name="Chin-Bow S."/>
            <person name="DeSantis R."/>
            <person name="Doyle S."/>
            <person name="Francino P."/>
            <person name="Keys D.N."/>
            <person name="Haga S."/>
            <person name="Hayashi H."/>
            <person name="Hino K."/>
            <person name="Imai K.S."/>
            <person name="Inaba K."/>
            <person name="Kano S."/>
            <person name="Kobayashi K."/>
            <person name="Kobayashi M."/>
            <person name="Lee B.I."/>
            <person name="Makabe K.W."/>
            <person name="Manohar C."/>
            <person name="Matassi G."/>
            <person name="Medina M."/>
            <person name="Mochizuki Y."/>
            <person name="Mount S."/>
            <person name="Morishita T."/>
            <person name="Miura S."/>
            <person name="Nakayama A."/>
            <person name="Nishizaka S."/>
            <person name="Nomoto H."/>
            <person name="Ohta F."/>
            <person name="Oishi K."/>
            <person name="Rigoutsos I."/>
            <person name="Sano M."/>
            <person name="Sasaki A."/>
            <person name="Sasakura Y."/>
            <person name="Shoguchi E."/>
            <person name="Shin-i T."/>
            <person name="Spagnuolo A."/>
            <person name="Stainier D."/>
            <person name="Suzuki M.M."/>
            <person name="Tassy O."/>
            <person name="Takatori N."/>
            <person name="Tokuoka M."/>
            <person name="Yagi K."/>
            <person name="Yoshizaki F."/>
            <person name="Wada S."/>
            <person name="Zhang C."/>
            <person name="Hyatt P.D."/>
            <person name="Larimer F."/>
            <person name="Detter C."/>
            <person name="Doggett N."/>
            <person name="Glavina T."/>
            <person name="Hawkins T."/>
            <person name="Richardson P."/>
            <person name="Lucas S."/>
            <person name="Kohara Y."/>
            <person name="Levine M."/>
            <person name="Satoh N."/>
            <person name="Rokhsar D.S."/>
        </authorList>
    </citation>
    <scope>NUCLEOTIDE SEQUENCE [LARGE SCALE GENOMIC DNA]</scope>
</reference>
<evidence type="ECO:0000256" key="4">
    <source>
        <dbReference type="ARBA" id="ARBA00022692"/>
    </source>
</evidence>
<dbReference type="InterPro" id="IPR002165">
    <property type="entry name" value="Plexin_repeat"/>
</dbReference>
<dbReference type="PANTHER" id="PTHR46376:SF2">
    <property type="entry name" value="DISTRACTED, ISOFORM B"/>
    <property type="match status" value="1"/>
</dbReference>
<dbReference type="PANTHER" id="PTHR46376">
    <property type="entry name" value="LEUCINE-ZIPPER-LIKE TRANSCRIPTIONAL REGULATOR 1"/>
    <property type="match status" value="1"/>
</dbReference>
<keyword evidence="3 12" id="KW-0245">EGF-like domain</keyword>
<keyword evidence="5" id="KW-0732">Signal</keyword>
<dbReference type="PROSITE" id="PS01180">
    <property type="entry name" value="CUB"/>
    <property type="match status" value="1"/>
</dbReference>
<evidence type="ECO:0000313" key="18">
    <source>
        <dbReference type="Ensembl" id="ENSCINP00000013249.3"/>
    </source>
</evidence>
<keyword evidence="2" id="KW-0880">Kelch repeat</keyword>
<dbReference type="Gene3D" id="2.10.25.10">
    <property type="entry name" value="Laminin"/>
    <property type="match status" value="2"/>
</dbReference>
<evidence type="ECO:0000256" key="14">
    <source>
        <dbReference type="SAM" id="Phobius"/>
    </source>
</evidence>
<dbReference type="CDD" id="cd00041">
    <property type="entry name" value="CUB"/>
    <property type="match status" value="1"/>
</dbReference>
<dbReference type="Gene3D" id="2.120.10.80">
    <property type="entry name" value="Kelch-type beta propeller"/>
    <property type="match status" value="2"/>
</dbReference>
<dbReference type="EMBL" id="EAAA01002677">
    <property type="status" value="NOT_ANNOTATED_CDS"/>
    <property type="molecule type" value="Genomic_DNA"/>
</dbReference>
<sequence length="1172" mass="129179">CLMGDCIGGACVCHNGWAGDLCDHCDGRILLDTDNGMLSDSPGDYAAKSKCSWLIAPKNSTSPLRLSFNEFKSECGWDYLYIHDGDSAFSPLIASMNGITYPAGQNNSYNPEIIATSGKAFIHFYSDVAYTMSGFNMTYTVDECVYDCFNRGNCTDKLILVMSLGKCECGNGWHGSSCQAQTCPNNCSAAQNYGKCSSSYPVDQCDCETGHTGQDCSLPAPSTKGVWDSFEFNPRATTPSASYAAVSVDHQIWVYGGMKFGVPTMQDLFMYNVSSQVWSTVVTSNQTYPQSRYGHTMVAWENSLIVFGGKLTKTEKAVDHIWQFDKINSTWMKIDYDVTFNKQLNNETSVLELSGHTADIVTLNNNVTIMLVMFGYHPVMSYSQFVYEYDIINKTWHRPQTGRVGKNKIPGLFGHTTVYDPTTNLIYIHGGAISVLSSIALVSTTYAYNPNSKCFTILKSSDQPRYLHSASLINGVMYVYGGNTHNDTNESKGALCYSPSFMAYNIQCNSWHTLKEQSNSLNPSRFGHDSVVVTSQSPTMTNSLFIFSGYDGMMVHDVLTYQPGSCEAIFNETTCIGEILRQNLPQKIQAMTKHAYLSKTAGCRFCRCHQDTKNVSKNLKKYFGFVYIYLQFCGKYFSGREDLSCMWDGKKCGLGAFNDTDTCKKGRSNIQTSCSITTVDFCKSFSNCYQCNSLDVCLWTERGCEEKLDDSVGVICSTACSMATTCSSCVTTGACMWCLNQQQCISTNSYVVQYPYGQCLEWTNKGSCPLYECSALKTCGDCQHNPKCGWCDDGLHTGLGTCMEGSSAGPMVFDNVTENYQVSAGMCGTGWYFTSCPLCQCNGHSKCDANNVCINCENNTTGDQCQTCALGYYGDPRNGNNCTQCECGIKAESCNSATGACNCDTKGVNGRSCEACDTDNGYTGNATGNGTCFYSLLINYQFTFNLKSDADDTYVTKINFKNIPPLEEDVQMNFLSSQSSNIRFAVISTATQIAFGGEQTILLVENVTDYTFTFYASKYRIGQDGLNTTVRIYVSDFKTPSLIKISLLQRSNRLLKILLILFSSFLVILLIAAVTWKMKMMYDVHRLRANRAVEMAEMAARPFAAIDLCCDDMYRSTQVIGTYKVLTPEAICEEKCSNDQVSVVSVFLWLPTSIPSAPPPGQCGLAIGTALI</sequence>
<feature type="domain" description="EGF-like" evidence="16">
    <location>
        <begin position="140"/>
        <end position="179"/>
    </location>
</feature>
<dbReference type="InterPro" id="IPR016201">
    <property type="entry name" value="PSI"/>
</dbReference>
<dbReference type="InterPro" id="IPR002049">
    <property type="entry name" value="LE_dom"/>
</dbReference>
<dbReference type="InParanoid" id="F6QQX7"/>
<dbReference type="InterPro" id="IPR011043">
    <property type="entry name" value="Gal_Oxase/kelch_b-propeller"/>
</dbReference>
<dbReference type="Gene3D" id="2.60.120.290">
    <property type="entry name" value="Spermadhesin, CUB domain"/>
    <property type="match status" value="1"/>
</dbReference>
<feature type="transmembrane region" description="Helical" evidence="14">
    <location>
        <begin position="1054"/>
        <end position="1076"/>
    </location>
</feature>
<reference evidence="18" key="2">
    <citation type="journal article" date="2008" name="Genome Biol.">
        <title>Improved genome assembly and evidence-based global gene model set for the chordate Ciona intestinalis: new insight into intron and operon populations.</title>
        <authorList>
            <person name="Satou Y."/>
            <person name="Mineta K."/>
            <person name="Ogasawara M."/>
            <person name="Sasakura Y."/>
            <person name="Shoguchi E."/>
            <person name="Ueno K."/>
            <person name="Yamada L."/>
            <person name="Matsumoto J."/>
            <person name="Wasserscheid J."/>
            <person name="Dewar K."/>
            <person name="Wiley G.B."/>
            <person name="Macmil S.L."/>
            <person name="Roe B.A."/>
            <person name="Zeller R.W."/>
            <person name="Hastings K.E."/>
            <person name="Lemaire P."/>
            <person name="Lindquist E."/>
            <person name="Endo T."/>
            <person name="Hotta K."/>
            <person name="Inaba K."/>
        </authorList>
    </citation>
    <scope>NUCLEOTIDE SEQUENCE [LARGE SCALE GENOMIC DNA]</scope>
    <source>
        <strain evidence="18">wild type</strain>
    </source>
</reference>
<keyword evidence="8 14" id="KW-0472">Membrane</keyword>
<dbReference type="PROSITE" id="PS50026">
    <property type="entry name" value="EGF_3"/>
    <property type="match status" value="1"/>
</dbReference>
<dbReference type="FunFam" id="2.60.120.290:FF:000046">
    <property type="entry name" value="Attractin-like protein 1"/>
    <property type="match status" value="1"/>
</dbReference>
<accession>F6QQX7</accession>
<feature type="disulfide bond" evidence="13">
    <location>
        <begin position="868"/>
        <end position="882"/>
    </location>
</feature>
<dbReference type="Proteomes" id="UP000008144">
    <property type="component" value="Chromosome 8"/>
</dbReference>
<dbReference type="Pfam" id="PF24973">
    <property type="entry name" value="EGF_LMN_ATRN"/>
    <property type="match status" value="1"/>
</dbReference>
<dbReference type="InterPro" id="IPR056737">
    <property type="entry name" value="Beta-prop_ATRN-MKLN-like"/>
</dbReference>
<dbReference type="GeneTree" id="ENSGT00940000167068"/>
<dbReference type="InterPro" id="IPR000859">
    <property type="entry name" value="CUB_dom"/>
</dbReference>
<dbReference type="STRING" id="7719.ENSCINP00000013249"/>
<dbReference type="PROSITE" id="PS50027">
    <property type="entry name" value="EGF_LAM_2"/>
    <property type="match status" value="1"/>
</dbReference>
<proteinExistence type="predicted"/>
<evidence type="ECO:0000256" key="8">
    <source>
        <dbReference type="ARBA" id="ARBA00023136"/>
    </source>
</evidence>
<dbReference type="HOGENOM" id="CLU_003930_0_0_1"/>
<evidence type="ECO:0000256" key="13">
    <source>
        <dbReference type="PROSITE-ProRule" id="PRU00460"/>
    </source>
</evidence>
<dbReference type="InterPro" id="IPR056732">
    <property type="entry name" value="GBD_ATRN"/>
</dbReference>
<dbReference type="Pfam" id="PF01437">
    <property type="entry name" value="PSI"/>
    <property type="match status" value="1"/>
</dbReference>
<dbReference type="FunFam" id="2.10.25.10:FF:000079">
    <property type="entry name" value="Attractin like 1"/>
    <property type="match status" value="1"/>
</dbReference>
<comment type="caution">
    <text evidence="12">Lacks conserved residue(s) required for the propagation of feature annotation.</text>
</comment>
<dbReference type="InterPro" id="IPR015915">
    <property type="entry name" value="Kelch-typ_b-propeller"/>
</dbReference>
<dbReference type="PROSITE" id="PS01248">
    <property type="entry name" value="EGF_LAM_1"/>
    <property type="match status" value="1"/>
</dbReference>
<dbReference type="GO" id="GO:0005794">
    <property type="term" value="C:Golgi apparatus"/>
    <property type="evidence" value="ECO:0000318"/>
    <property type="project" value="GO_Central"/>
</dbReference>
<dbReference type="FunCoup" id="F6QQX7">
    <property type="interactions" value="26"/>
</dbReference>